<dbReference type="Proteomes" id="UP001611397">
    <property type="component" value="Unassembled WGS sequence"/>
</dbReference>
<keyword evidence="8" id="KW-1185">Reference proteome</keyword>
<evidence type="ECO:0000256" key="6">
    <source>
        <dbReference type="SAM" id="Phobius"/>
    </source>
</evidence>
<dbReference type="Gene3D" id="1.20.1260.100">
    <property type="entry name" value="TspO/MBR protein"/>
    <property type="match status" value="1"/>
</dbReference>
<evidence type="ECO:0000256" key="3">
    <source>
        <dbReference type="ARBA" id="ARBA00022692"/>
    </source>
</evidence>
<dbReference type="InterPro" id="IPR004307">
    <property type="entry name" value="TspO_MBR"/>
</dbReference>
<evidence type="ECO:0000256" key="5">
    <source>
        <dbReference type="ARBA" id="ARBA00023136"/>
    </source>
</evidence>
<comment type="similarity">
    <text evidence="2">Belongs to the TspO/BZRP family.</text>
</comment>
<dbReference type="PANTHER" id="PTHR10057">
    <property type="entry name" value="PERIPHERAL-TYPE BENZODIAZEPINE RECEPTOR"/>
    <property type="match status" value="1"/>
</dbReference>
<evidence type="ECO:0000256" key="1">
    <source>
        <dbReference type="ARBA" id="ARBA00004141"/>
    </source>
</evidence>
<sequence length="119" mass="12815">MRLIGGRHGDTRRTEPWRHYGAATVAVAATAVAGARAVEADSAWYKALRKPLWQPPSWTFGAVWTPLYATIAYAAGHALGRTMTPRQRTRLISSLAVNLTLNADGSGCSSLEEAPSPPR</sequence>
<evidence type="ECO:0000256" key="2">
    <source>
        <dbReference type="ARBA" id="ARBA00007524"/>
    </source>
</evidence>
<proteinExistence type="inferred from homology"/>
<feature type="transmembrane region" description="Helical" evidence="6">
    <location>
        <begin position="58"/>
        <end position="80"/>
    </location>
</feature>
<accession>A0ABW7VEG4</accession>
<feature type="transmembrane region" description="Helical" evidence="6">
    <location>
        <begin position="20"/>
        <end position="38"/>
    </location>
</feature>
<dbReference type="Pfam" id="PF03073">
    <property type="entry name" value="TspO_MBR"/>
    <property type="match status" value="1"/>
</dbReference>
<dbReference type="InterPro" id="IPR038330">
    <property type="entry name" value="TspO/MBR-related_sf"/>
</dbReference>
<evidence type="ECO:0000256" key="4">
    <source>
        <dbReference type="ARBA" id="ARBA00022989"/>
    </source>
</evidence>
<dbReference type="PANTHER" id="PTHR10057:SF0">
    <property type="entry name" value="TRANSLOCATOR PROTEIN"/>
    <property type="match status" value="1"/>
</dbReference>
<evidence type="ECO:0000313" key="7">
    <source>
        <dbReference type="EMBL" id="MFI2159066.1"/>
    </source>
</evidence>
<keyword evidence="4 6" id="KW-1133">Transmembrane helix</keyword>
<reference evidence="7 8" key="1">
    <citation type="submission" date="2024-10" db="EMBL/GenBank/DDBJ databases">
        <title>The Natural Products Discovery Center: Release of the First 8490 Sequenced Strains for Exploring Actinobacteria Biosynthetic Diversity.</title>
        <authorList>
            <person name="Kalkreuter E."/>
            <person name="Kautsar S.A."/>
            <person name="Yang D."/>
            <person name="Bader C.D."/>
            <person name="Teijaro C.N."/>
            <person name="Fluegel L."/>
            <person name="Davis C.M."/>
            <person name="Simpson J.R."/>
            <person name="Lauterbach L."/>
            <person name="Steele A.D."/>
            <person name="Gui C."/>
            <person name="Meng S."/>
            <person name="Li G."/>
            <person name="Viehrig K."/>
            <person name="Ye F."/>
            <person name="Su P."/>
            <person name="Kiefer A.F."/>
            <person name="Nichols A."/>
            <person name="Cepeda A.J."/>
            <person name="Yan W."/>
            <person name="Fan B."/>
            <person name="Jiang Y."/>
            <person name="Adhikari A."/>
            <person name="Zheng C.-J."/>
            <person name="Schuster L."/>
            <person name="Cowan T.M."/>
            <person name="Smanski M.J."/>
            <person name="Chevrette M.G."/>
            <person name="De Carvalho L.P.S."/>
            <person name="Shen B."/>
        </authorList>
    </citation>
    <scope>NUCLEOTIDE SEQUENCE [LARGE SCALE GENOMIC DNA]</scope>
    <source>
        <strain evidence="7 8">NPDC020295</strain>
    </source>
</reference>
<keyword evidence="3 6" id="KW-0812">Transmembrane</keyword>
<keyword evidence="5 6" id="KW-0472">Membrane</keyword>
<protein>
    <submittedName>
        <fullName evidence="7">TspO/MBR family protein</fullName>
    </submittedName>
</protein>
<dbReference type="EMBL" id="JBIRWM010000013">
    <property type="protein sequence ID" value="MFI2159066.1"/>
    <property type="molecule type" value="Genomic_DNA"/>
</dbReference>
<comment type="subcellular location">
    <subcellularLocation>
        <location evidence="1">Membrane</location>
        <topology evidence="1">Multi-pass membrane protein</topology>
    </subcellularLocation>
</comment>
<organism evidence="7 8">
    <name type="scientific">Streptomyces olivaceoviridis</name>
    <name type="common">Streptomyces corchorusii</name>
    <dbReference type="NCBI Taxonomy" id="1921"/>
    <lineage>
        <taxon>Bacteria</taxon>
        <taxon>Bacillati</taxon>
        <taxon>Actinomycetota</taxon>
        <taxon>Actinomycetes</taxon>
        <taxon>Kitasatosporales</taxon>
        <taxon>Streptomycetaceae</taxon>
        <taxon>Streptomyces</taxon>
    </lineage>
</organism>
<name>A0ABW7VEG4_STROI</name>
<dbReference type="CDD" id="cd15904">
    <property type="entry name" value="TSPO_MBR"/>
    <property type="match status" value="1"/>
</dbReference>
<comment type="caution">
    <text evidence="7">The sequence shown here is derived from an EMBL/GenBank/DDBJ whole genome shotgun (WGS) entry which is preliminary data.</text>
</comment>
<evidence type="ECO:0000313" key="8">
    <source>
        <dbReference type="Proteomes" id="UP001611397"/>
    </source>
</evidence>
<dbReference type="RefSeq" id="WP_244218391.1">
    <property type="nucleotide sequence ID" value="NZ_JBIRUT010000015.1"/>
</dbReference>
<gene>
    <name evidence="7" type="ORF">ACH49L_25810</name>
</gene>